<gene>
    <name evidence="2" type="ORF">G6F64_014555</name>
</gene>
<evidence type="ECO:0000313" key="3">
    <source>
        <dbReference type="Proteomes" id="UP000716291"/>
    </source>
</evidence>
<dbReference type="Pfam" id="PF01498">
    <property type="entry name" value="HTH_Tnp_Tc3_2"/>
    <property type="match status" value="1"/>
</dbReference>
<dbReference type="GO" id="GO:0003677">
    <property type="term" value="F:DNA binding"/>
    <property type="evidence" value="ECO:0007669"/>
    <property type="project" value="InterPro"/>
</dbReference>
<name>A0A9P7BJ84_RHIOR</name>
<accession>A0A9P7BJ84</accession>
<proteinExistence type="predicted"/>
<dbReference type="GO" id="GO:0015074">
    <property type="term" value="P:DNA integration"/>
    <property type="evidence" value="ECO:0007669"/>
    <property type="project" value="InterPro"/>
</dbReference>
<dbReference type="EMBL" id="JAANQT010008792">
    <property type="protein sequence ID" value="KAG1279944.1"/>
    <property type="molecule type" value="Genomic_DNA"/>
</dbReference>
<keyword evidence="3" id="KW-1185">Reference proteome</keyword>
<feature type="domain" description="Transposase Tc1-like" evidence="1">
    <location>
        <begin position="31"/>
        <end position="96"/>
    </location>
</feature>
<dbReference type="GO" id="GO:0006313">
    <property type="term" value="P:DNA transposition"/>
    <property type="evidence" value="ECO:0007669"/>
    <property type="project" value="InterPro"/>
</dbReference>
<dbReference type="InterPro" id="IPR002492">
    <property type="entry name" value="Transposase_Tc1-like"/>
</dbReference>
<protein>
    <recommendedName>
        <fullName evidence="1">Transposase Tc1-like domain-containing protein</fullName>
    </recommendedName>
</protein>
<comment type="caution">
    <text evidence="2">The sequence shown here is derived from an EMBL/GenBank/DDBJ whole genome shotgun (WGS) entry which is preliminary data.</text>
</comment>
<evidence type="ECO:0000313" key="2">
    <source>
        <dbReference type="EMBL" id="KAG1279944.1"/>
    </source>
</evidence>
<dbReference type="AlphaFoldDB" id="A0A9P7BJ84"/>
<evidence type="ECO:0000259" key="1">
    <source>
        <dbReference type="Pfam" id="PF01498"/>
    </source>
</evidence>
<organism evidence="2 3">
    <name type="scientific">Rhizopus oryzae</name>
    <name type="common">Mucormycosis agent</name>
    <name type="synonym">Rhizopus arrhizus var. delemar</name>
    <dbReference type="NCBI Taxonomy" id="64495"/>
    <lineage>
        <taxon>Eukaryota</taxon>
        <taxon>Fungi</taxon>
        <taxon>Fungi incertae sedis</taxon>
        <taxon>Mucoromycota</taxon>
        <taxon>Mucoromycotina</taxon>
        <taxon>Mucoromycetes</taxon>
        <taxon>Mucorales</taxon>
        <taxon>Mucorineae</taxon>
        <taxon>Rhizopodaceae</taxon>
        <taxon>Rhizopus</taxon>
    </lineage>
</organism>
<dbReference type="Proteomes" id="UP000716291">
    <property type="component" value="Unassembled WGS sequence"/>
</dbReference>
<reference evidence="2" key="1">
    <citation type="journal article" date="2020" name="Microb. Genom.">
        <title>Genetic diversity of clinical and environmental Mucorales isolates obtained from an investigation of mucormycosis cases among solid organ transplant recipients.</title>
        <authorList>
            <person name="Nguyen M.H."/>
            <person name="Kaul D."/>
            <person name="Muto C."/>
            <person name="Cheng S.J."/>
            <person name="Richter R.A."/>
            <person name="Bruno V.M."/>
            <person name="Liu G."/>
            <person name="Beyhan S."/>
            <person name="Sundermann A.J."/>
            <person name="Mounaud S."/>
            <person name="Pasculle A.W."/>
            <person name="Nierman W.C."/>
            <person name="Driscoll E."/>
            <person name="Cumbie R."/>
            <person name="Clancy C.J."/>
            <person name="Dupont C.L."/>
        </authorList>
    </citation>
    <scope>NUCLEOTIDE SEQUENCE</scope>
    <source>
        <strain evidence="2">GL11</strain>
    </source>
</reference>
<sequence>MKKQVDPDRVKPRGGRVSTVPDFTKQVIGFKVRKDFLLSAKDVQRYLWSLGYKLQYSSTTQLMRSLGLKTLYKKKKPLIKRTNQKKRLEWAKKHRDWTVEDCRGLEQGHILRRNQNQQMGIRWSSNYMET</sequence>